<organism evidence="1 2">
    <name type="scientific">Parascaris equorum</name>
    <name type="common">Equine roundworm</name>
    <dbReference type="NCBI Taxonomy" id="6256"/>
    <lineage>
        <taxon>Eukaryota</taxon>
        <taxon>Metazoa</taxon>
        <taxon>Ecdysozoa</taxon>
        <taxon>Nematoda</taxon>
        <taxon>Chromadorea</taxon>
        <taxon>Rhabditida</taxon>
        <taxon>Spirurina</taxon>
        <taxon>Ascaridomorpha</taxon>
        <taxon>Ascaridoidea</taxon>
        <taxon>Ascarididae</taxon>
        <taxon>Parascaris</taxon>
    </lineage>
</organism>
<evidence type="ECO:0000313" key="1">
    <source>
        <dbReference type="Proteomes" id="UP000887564"/>
    </source>
</evidence>
<dbReference type="WBParaSite" id="PEQ_0000663301-mRNA-1">
    <property type="protein sequence ID" value="PEQ_0000663301-mRNA-1"/>
    <property type="gene ID" value="PEQ_0000663301"/>
</dbReference>
<accession>A0A914RP82</accession>
<dbReference type="Proteomes" id="UP000887564">
    <property type="component" value="Unplaced"/>
</dbReference>
<proteinExistence type="predicted"/>
<reference evidence="2" key="1">
    <citation type="submission" date="2022-11" db="UniProtKB">
        <authorList>
            <consortium name="WormBaseParasite"/>
        </authorList>
    </citation>
    <scope>IDENTIFICATION</scope>
</reference>
<protein>
    <submittedName>
        <fullName evidence="2">Uncharacterized protein</fullName>
    </submittedName>
</protein>
<dbReference type="AlphaFoldDB" id="A0A914RP82"/>
<name>A0A914RP82_PAREQ</name>
<keyword evidence="1" id="KW-1185">Reference proteome</keyword>
<sequence>MIVGWLSALYHLIKRADCSEVKVEIRDDSSKLGKSANGLIELVLLSTVTPSERAGEGLAELYTSNSEDPYRFDCSNSRFTLNSEACSSAYGGMRMTASGAASCLKAAHRGDKLMDQFTIMVVDNLIFSIIFEDTAVVFDLVFEKICRGSNACCP</sequence>
<evidence type="ECO:0000313" key="2">
    <source>
        <dbReference type="WBParaSite" id="PEQ_0000663301-mRNA-1"/>
    </source>
</evidence>